<dbReference type="Gene3D" id="3.40.50.300">
    <property type="entry name" value="P-loop containing nucleotide triphosphate hydrolases"/>
    <property type="match status" value="1"/>
</dbReference>
<evidence type="ECO:0000256" key="3">
    <source>
        <dbReference type="ARBA" id="ARBA00022679"/>
    </source>
</evidence>
<evidence type="ECO:0000256" key="8">
    <source>
        <dbReference type="ARBA" id="ARBA00051245"/>
    </source>
</evidence>
<keyword evidence="3 10" id="KW-0808">Transferase</keyword>
<keyword evidence="6" id="KW-0067">ATP-binding</keyword>
<dbReference type="InterPro" id="IPR050445">
    <property type="entry name" value="Bact_polysacc_biosynth/exp"/>
</dbReference>
<dbReference type="NCBIfam" id="TIGR01007">
    <property type="entry name" value="eps_fam"/>
    <property type="match status" value="1"/>
</dbReference>
<dbReference type="GO" id="GO:0004715">
    <property type="term" value="F:non-membrane spanning protein tyrosine kinase activity"/>
    <property type="evidence" value="ECO:0007669"/>
    <property type="project" value="UniProtKB-EC"/>
</dbReference>
<evidence type="ECO:0000256" key="7">
    <source>
        <dbReference type="ARBA" id="ARBA00023137"/>
    </source>
</evidence>
<dbReference type="PANTHER" id="PTHR32309:SF13">
    <property type="entry name" value="FERRIC ENTEROBACTIN TRANSPORT PROTEIN FEPE"/>
    <property type="match status" value="1"/>
</dbReference>
<name>A0ABU9DDG1_9BACL</name>
<organism evidence="10 11">
    <name type="scientific">Paenibacillus filicis</name>
    <dbReference type="NCBI Taxonomy" id="669464"/>
    <lineage>
        <taxon>Bacteria</taxon>
        <taxon>Bacillati</taxon>
        <taxon>Bacillota</taxon>
        <taxon>Bacilli</taxon>
        <taxon>Bacillales</taxon>
        <taxon>Paenibacillaceae</taxon>
        <taxon>Paenibacillus</taxon>
    </lineage>
</organism>
<evidence type="ECO:0000313" key="10">
    <source>
        <dbReference type="EMBL" id="MEK8126908.1"/>
    </source>
</evidence>
<evidence type="ECO:0000259" key="9">
    <source>
        <dbReference type="Pfam" id="PF13614"/>
    </source>
</evidence>
<evidence type="ECO:0000256" key="1">
    <source>
        <dbReference type="ARBA" id="ARBA00007316"/>
    </source>
</evidence>
<comment type="caution">
    <text evidence="10">The sequence shown here is derived from an EMBL/GenBank/DDBJ whole genome shotgun (WGS) entry which is preliminary data.</text>
</comment>
<dbReference type="EMBL" id="JBBPCC010000001">
    <property type="protein sequence ID" value="MEK8126908.1"/>
    <property type="molecule type" value="Genomic_DNA"/>
</dbReference>
<reference evidence="10 11" key="1">
    <citation type="submission" date="2024-04" db="EMBL/GenBank/DDBJ databases">
        <title>draft genome sequnece of Paenibacillus filicis.</title>
        <authorList>
            <person name="Kim D.-U."/>
        </authorList>
    </citation>
    <scope>NUCLEOTIDE SEQUENCE [LARGE SCALE GENOMIC DNA]</scope>
    <source>
        <strain evidence="10 11">KACC14197</strain>
    </source>
</reference>
<evidence type="ECO:0000256" key="6">
    <source>
        <dbReference type="ARBA" id="ARBA00022840"/>
    </source>
</evidence>
<dbReference type="Proteomes" id="UP001469365">
    <property type="component" value="Unassembled WGS sequence"/>
</dbReference>
<dbReference type="CDD" id="cd05387">
    <property type="entry name" value="BY-kinase"/>
    <property type="match status" value="1"/>
</dbReference>
<evidence type="ECO:0000256" key="2">
    <source>
        <dbReference type="ARBA" id="ARBA00011903"/>
    </source>
</evidence>
<accession>A0ABU9DDG1</accession>
<keyword evidence="5 10" id="KW-0418">Kinase</keyword>
<keyword evidence="11" id="KW-1185">Reference proteome</keyword>
<dbReference type="SUPFAM" id="SSF52540">
    <property type="entry name" value="P-loop containing nucleoside triphosphate hydrolases"/>
    <property type="match status" value="1"/>
</dbReference>
<comment type="catalytic activity">
    <reaction evidence="8">
        <text>L-tyrosyl-[protein] + ATP = O-phospho-L-tyrosyl-[protein] + ADP + H(+)</text>
        <dbReference type="Rhea" id="RHEA:10596"/>
        <dbReference type="Rhea" id="RHEA-COMP:10136"/>
        <dbReference type="Rhea" id="RHEA-COMP:20101"/>
        <dbReference type="ChEBI" id="CHEBI:15378"/>
        <dbReference type="ChEBI" id="CHEBI:30616"/>
        <dbReference type="ChEBI" id="CHEBI:46858"/>
        <dbReference type="ChEBI" id="CHEBI:61978"/>
        <dbReference type="ChEBI" id="CHEBI:456216"/>
        <dbReference type="EC" id="2.7.10.2"/>
    </reaction>
</comment>
<evidence type="ECO:0000256" key="5">
    <source>
        <dbReference type="ARBA" id="ARBA00022777"/>
    </source>
</evidence>
<dbReference type="InterPro" id="IPR005702">
    <property type="entry name" value="Wzc-like_C"/>
</dbReference>
<feature type="domain" description="AAA" evidence="9">
    <location>
        <begin position="42"/>
        <end position="183"/>
    </location>
</feature>
<dbReference type="InterPro" id="IPR027417">
    <property type="entry name" value="P-loop_NTPase"/>
</dbReference>
<keyword evidence="7" id="KW-0829">Tyrosine-protein kinase</keyword>
<gene>
    <name evidence="10" type="ORF">WMW72_03195</name>
</gene>
<dbReference type="PANTHER" id="PTHR32309">
    <property type="entry name" value="TYROSINE-PROTEIN KINASE"/>
    <property type="match status" value="1"/>
</dbReference>
<protein>
    <recommendedName>
        <fullName evidence="2">non-specific protein-tyrosine kinase</fullName>
        <ecNumber evidence="2">2.7.10.2</ecNumber>
    </recommendedName>
</protein>
<dbReference type="EC" id="2.7.10.2" evidence="2"/>
<proteinExistence type="inferred from homology"/>
<sequence length="233" mass="25729">MLPSTNNRRPIITHENPKSPISEAYRTLRTNIQFSAIDEELRVIMVTSAGPGEGKSTTLTNLAVAYAQTDMKVVVIDADLRKPTMHHTFSVTNRWGLTSIISGQAKLNEVVQQTYVDNLSLITSGPIPPNPSEMLASKRMTALLEDLKQSFDIILVDAPPTLAVTDSQIVATKCDGVILVVDSGKVKRDMAIKAKANLDHVKARILGVVLNNMDRKNAESYYYYYYGTSESQK</sequence>
<comment type="similarity">
    <text evidence="1">Belongs to the CpsD/CapB family.</text>
</comment>
<dbReference type="RefSeq" id="WP_341413952.1">
    <property type="nucleotide sequence ID" value="NZ_JBBPCC010000001.1"/>
</dbReference>
<evidence type="ECO:0000256" key="4">
    <source>
        <dbReference type="ARBA" id="ARBA00022741"/>
    </source>
</evidence>
<dbReference type="InterPro" id="IPR025669">
    <property type="entry name" value="AAA_dom"/>
</dbReference>
<evidence type="ECO:0000313" key="11">
    <source>
        <dbReference type="Proteomes" id="UP001469365"/>
    </source>
</evidence>
<dbReference type="Pfam" id="PF13614">
    <property type="entry name" value="AAA_31"/>
    <property type="match status" value="1"/>
</dbReference>
<keyword evidence="4" id="KW-0547">Nucleotide-binding</keyword>